<organism evidence="2 3">
    <name type="scientific">Puccinia striiformis f. sp. tritici PST-78</name>
    <dbReference type="NCBI Taxonomy" id="1165861"/>
    <lineage>
        <taxon>Eukaryota</taxon>
        <taxon>Fungi</taxon>
        <taxon>Dikarya</taxon>
        <taxon>Basidiomycota</taxon>
        <taxon>Pucciniomycotina</taxon>
        <taxon>Pucciniomycetes</taxon>
        <taxon>Pucciniales</taxon>
        <taxon>Pucciniaceae</taxon>
        <taxon>Puccinia</taxon>
    </lineage>
</organism>
<name>A0A0L0VZK8_9BASI</name>
<reference evidence="3" key="1">
    <citation type="submission" date="2014-03" db="EMBL/GenBank/DDBJ databases">
        <title>The Genome Sequence of Puccinia striiformis f. sp. tritici PST-78.</title>
        <authorList>
            <consortium name="The Broad Institute Genome Sequencing Platform"/>
            <person name="Cuomo C."/>
            <person name="Hulbert S."/>
            <person name="Chen X."/>
            <person name="Walker B."/>
            <person name="Young S.K."/>
            <person name="Zeng Q."/>
            <person name="Gargeya S."/>
            <person name="Fitzgerald M."/>
            <person name="Haas B."/>
            <person name="Abouelleil A."/>
            <person name="Alvarado L."/>
            <person name="Arachchi H.M."/>
            <person name="Berlin A.M."/>
            <person name="Chapman S.B."/>
            <person name="Goldberg J."/>
            <person name="Griggs A."/>
            <person name="Gujja S."/>
            <person name="Hansen M."/>
            <person name="Howarth C."/>
            <person name="Imamovic A."/>
            <person name="Larimer J."/>
            <person name="McCowan C."/>
            <person name="Montmayeur A."/>
            <person name="Murphy C."/>
            <person name="Neiman D."/>
            <person name="Pearson M."/>
            <person name="Priest M."/>
            <person name="Roberts A."/>
            <person name="Saif S."/>
            <person name="Shea T."/>
            <person name="Sisk P."/>
            <person name="Sykes S."/>
            <person name="Wortman J."/>
            <person name="Nusbaum C."/>
            <person name="Birren B."/>
        </authorList>
    </citation>
    <scope>NUCLEOTIDE SEQUENCE [LARGE SCALE GENOMIC DNA]</scope>
    <source>
        <strain evidence="3">race PST-78</strain>
    </source>
</reference>
<dbReference type="STRING" id="1165861.A0A0L0VZK8"/>
<accession>A0A0L0VZK8</accession>
<dbReference type="GO" id="GO:0003676">
    <property type="term" value="F:nucleic acid binding"/>
    <property type="evidence" value="ECO:0007669"/>
    <property type="project" value="InterPro"/>
</dbReference>
<gene>
    <name evidence="2" type="ORF">PSTG_02201</name>
</gene>
<comment type="caution">
    <text evidence="2">The sequence shown here is derived from an EMBL/GenBank/DDBJ whole genome shotgun (WGS) entry which is preliminary data.</text>
</comment>
<dbReference type="InterPro" id="IPR027417">
    <property type="entry name" value="P-loop_NTPase"/>
</dbReference>
<dbReference type="Pfam" id="PF00270">
    <property type="entry name" value="DEAD"/>
    <property type="match status" value="1"/>
</dbReference>
<dbReference type="Gene3D" id="3.40.50.300">
    <property type="entry name" value="P-loop containing nucleotide triphosphate hydrolases"/>
    <property type="match status" value="1"/>
</dbReference>
<evidence type="ECO:0000259" key="1">
    <source>
        <dbReference type="Pfam" id="PF00270"/>
    </source>
</evidence>
<sequence length="116" mass="12582">MSVLAIAKKHPGKLPKAISEIAKPLLNQYISTQAATSYHDTPKTLQVESVLALAKGKNVFVRAGTGYGKTQISKMFFNLFKNSKVVVSVLNPLDSLGDDQVREKALVNITAINLNN</sequence>
<keyword evidence="3" id="KW-1185">Reference proteome</keyword>
<evidence type="ECO:0000313" key="3">
    <source>
        <dbReference type="Proteomes" id="UP000054564"/>
    </source>
</evidence>
<dbReference type="GO" id="GO:0005524">
    <property type="term" value="F:ATP binding"/>
    <property type="evidence" value="ECO:0007669"/>
    <property type="project" value="InterPro"/>
</dbReference>
<proteinExistence type="predicted"/>
<dbReference type="Proteomes" id="UP000054564">
    <property type="component" value="Unassembled WGS sequence"/>
</dbReference>
<dbReference type="OrthoDB" id="2505066at2759"/>
<dbReference type="SUPFAM" id="SSF52540">
    <property type="entry name" value="P-loop containing nucleoside triphosphate hydrolases"/>
    <property type="match status" value="1"/>
</dbReference>
<protein>
    <recommendedName>
        <fullName evidence="1">DEAD/DEAH-box helicase domain-containing protein</fullName>
    </recommendedName>
</protein>
<feature type="domain" description="DEAD/DEAH-box helicase" evidence="1">
    <location>
        <begin position="45"/>
        <end position="103"/>
    </location>
</feature>
<evidence type="ECO:0000313" key="2">
    <source>
        <dbReference type="EMBL" id="KNF04719.1"/>
    </source>
</evidence>
<dbReference type="EMBL" id="AJIL01000011">
    <property type="protein sequence ID" value="KNF04719.1"/>
    <property type="molecule type" value="Genomic_DNA"/>
</dbReference>
<dbReference type="AlphaFoldDB" id="A0A0L0VZK8"/>
<dbReference type="InterPro" id="IPR011545">
    <property type="entry name" value="DEAD/DEAH_box_helicase_dom"/>
</dbReference>